<proteinExistence type="predicted"/>
<dbReference type="EMBL" id="HBHX01033861">
    <property type="protein sequence ID" value="CAE0118128.1"/>
    <property type="molecule type" value="Transcribed_RNA"/>
</dbReference>
<evidence type="ECO:0000313" key="1">
    <source>
        <dbReference type="EMBL" id="CAE0118128.1"/>
    </source>
</evidence>
<accession>A0A7S3F155</accession>
<protein>
    <submittedName>
        <fullName evidence="1">Uncharacterized protein</fullName>
    </submittedName>
</protein>
<sequence length="101" mass="11158">MDTTDASTANLRSSAQCARRLELFLDKLSLDASTCTKHLLDEDFSGAFSAEETAHKAHLSRFRSRLAANEAARRSRGFAVVEDTLQRLGDTRGFETARPDP</sequence>
<gene>
    <name evidence="1" type="ORF">HERI1096_LOCUS18827</name>
</gene>
<dbReference type="AlphaFoldDB" id="A0A7S3F155"/>
<organism evidence="1">
    <name type="scientific">Haptolina ericina</name>
    <dbReference type="NCBI Taxonomy" id="156174"/>
    <lineage>
        <taxon>Eukaryota</taxon>
        <taxon>Haptista</taxon>
        <taxon>Haptophyta</taxon>
        <taxon>Prymnesiophyceae</taxon>
        <taxon>Prymnesiales</taxon>
        <taxon>Prymnesiaceae</taxon>
        <taxon>Haptolina</taxon>
    </lineage>
</organism>
<name>A0A7S3F155_9EUKA</name>
<reference evidence="1" key="1">
    <citation type="submission" date="2021-01" db="EMBL/GenBank/DDBJ databases">
        <authorList>
            <person name="Corre E."/>
            <person name="Pelletier E."/>
            <person name="Niang G."/>
            <person name="Scheremetjew M."/>
            <person name="Finn R."/>
            <person name="Kale V."/>
            <person name="Holt S."/>
            <person name="Cochrane G."/>
            <person name="Meng A."/>
            <person name="Brown T."/>
            <person name="Cohen L."/>
        </authorList>
    </citation>
    <scope>NUCLEOTIDE SEQUENCE</scope>
    <source>
        <strain evidence="1">CCMP281</strain>
    </source>
</reference>